<evidence type="ECO:0000256" key="2">
    <source>
        <dbReference type="SAM" id="MobiDB-lite"/>
    </source>
</evidence>
<dbReference type="Pfam" id="PF00566">
    <property type="entry name" value="RabGAP-TBC"/>
    <property type="match status" value="1"/>
</dbReference>
<evidence type="ECO:0000313" key="5">
    <source>
        <dbReference type="Proteomes" id="UP000827092"/>
    </source>
</evidence>
<keyword evidence="5" id="KW-1185">Reference proteome</keyword>
<evidence type="ECO:0000256" key="1">
    <source>
        <dbReference type="ARBA" id="ARBA00022468"/>
    </source>
</evidence>
<reference evidence="4 5" key="1">
    <citation type="journal article" date="2022" name="Nat. Ecol. Evol.">
        <title>A masculinizing supergene underlies an exaggerated male reproductive morph in a spider.</title>
        <authorList>
            <person name="Hendrickx F."/>
            <person name="De Corte Z."/>
            <person name="Sonet G."/>
            <person name="Van Belleghem S.M."/>
            <person name="Kostlbacher S."/>
            <person name="Vangestel C."/>
        </authorList>
    </citation>
    <scope>NUCLEOTIDE SEQUENCE [LARGE SCALE GENOMIC DNA]</scope>
    <source>
        <strain evidence="4">W744_W776</strain>
    </source>
</reference>
<protein>
    <recommendedName>
        <fullName evidence="3">Rab-GAP TBC domain-containing protein</fullName>
    </recommendedName>
</protein>
<sequence>MVDPASDISGLHLEDLVKVKVYLNEDEIGQKRDTFDDFTFDFEPQSTNYSTLRQHLAEILQIDSYFTISFKKDGQFVPLASDFDLDGAIFEASRPCLVLLIDLKPVDKTLEEWDIIAPSDIPPMEEELHTRCSEERWSLAGSFISHVETCVQKVHRCFTFDFNNNHTLGSRYPMSEDIFNSLMDPEGRITNARRLHLAAFSGGVEPSMRPVVWKHLLNVYPAGMTTRDRRAYLGSKCVEYYQLRYRWQRLVKAGTVPPILSDLISMVGKDARRTDRQLPFFRGSDDNPHTRALSNVLTTYALNHPDTSYVQGMSDMLSPILYVMRTEPHAYVCFCGLMRRLKRSFSKGGRAIELKHRHLKRVVEVFDKEMYDYLRNEGALDLVFCYRWLLLELKREFPYTEMLHLMEVMWGSLPPRPPDPELKLYKIKFPTPEIYQSLREHTAPGDRLHLDEDHFGGVSEEDGALPRPIVAAKIARWTHRVRRESIARNSKLDESSEDDIRLPVHYRKRKYRPYIAGKLGRLDHDVNANTIGDKLATRSYKIPDRKNRSSLDICQSWSCGETIGDEQKYGAALYDAREFLRNQWCYSNTINELQLNNWLNGRQTDIRSKCPTNKIVNSTRQRHGSNDSSYSTVTEDSDTDSRDSPTSSHRSRSEGYMSDAIVDDSDEDISDVDDEEETDSENEQKDTDYSHTSDRHQDQGQDMKEISLPPPHVLGDGNPFLLFLIVSMLQQHKSTIMKQKLDYNDLLSYFDKCKRKHKLHKVLPEAQRMFRQYLNMRWDAEDKIVYD</sequence>
<dbReference type="PROSITE" id="PS50086">
    <property type="entry name" value="TBC_RABGAP"/>
    <property type="match status" value="1"/>
</dbReference>
<dbReference type="EMBL" id="JAFNEN010000631">
    <property type="protein sequence ID" value="KAG8179370.1"/>
    <property type="molecule type" value="Genomic_DNA"/>
</dbReference>
<dbReference type="AlphaFoldDB" id="A0AAV6U4Z6"/>
<dbReference type="PANTHER" id="PTHR22957:SF333">
    <property type="entry name" value="TBC1 DOMAIN FAMILY MEMBER 25"/>
    <property type="match status" value="1"/>
</dbReference>
<feature type="region of interest" description="Disordered" evidence="2">
    <location>
        <begin position="610"/>
        <end position="704"/>
    </location>
</feature>
<keyword evidence="1" id="KW-0343">GTPase activation</keyword>
<evidence type="ECO:0000259" key="3">
    <source>
        <dbReference type="PROSITE" id="PS50086"/>
    </source>
</evidence>
<evidence type="ECO:0000313" key="4">
    <source>
        <dbReference type="EMBL" id="KAG8179370.1"/>
    </source>
</evidence>
<feature type="compositionally biased region" description="Polar residues" evidence="2">
    <location>
        <begin position="610"/>
        <end position="619"/>
    </location>
</feature>
<dbReference type="Gene3D" id="1.10.8.270">
    <property type="entry name" value="putative rabgap domain of human tbc1 domain family member 14 like domains"/>
    <property type="match status" value="1"/>
</dbReference>
<feature type="compositionally biased region" description="Basic and acidic residues" evidence="2">
    <location>
        <begin position="682"/>
        <end position="704"/>
    </location>
</feature>
<organism evidence="4 5">
    <name type="scientific">Oedothorax gibbosus</name>
    <dbReference type="NCBI Taxonomy" id="931172"/>
    <lineage>
        <taxon>Eukaryota</taxon>
        <taxon>Metazoa</taxon>
        <taxon>Ecdysozoa</taxon>
        <taxon>Arthropoda</taxon>
        <taxon>Chelicerata</taxon>
        <taxon>Arachnida</taxon>
        <taxon>Araneae</taxon>
        <taxon>Araneomorphae</taxon>
        <taxon>Entelegynae</taxon>
        <taxon>Araneoidea</taxon>
        <taxon>Linyphiidae</taxon>
        <taxon>Erigoninae</taxon>
        <taxon>Oedothorax</taxon>
    </lineage>
</organism>
<accession>A0AAV6U4Z6</accession>
<dbReference type="Proteomes" id="UP000827092">
    <property type="component" value="Unassembled WGS sequence"/>
</dbReference>
<feature type="domain" description="Rab-GAP TBC" evidence="3">
    <location>
        <begin position="203"/>
        <end position="413"/>
    </location>
</feature>
<dbReference type="GO" id="GO:0005096">
    <property type="term" value="F:GTPase activator activity"/>
    <property type="evidence" value="ECO:0007669"/>
    <property type="project" value="UniProtKB-KW"/>
</dbReference>
<dbReference type="SMART" id="SM00164">
    <property type="entry name" value="TBC"/>
    <property type="match status" value="1"/>
</dbReference>
<name>A0AAV6U4Z6_9ARAC</name>
<dbReference type="PANTHER" id="PTHR22957">
    <property type="entry name" value="TBC1 DOMAIN FAMILY MEMBER GTPASE-ACTIVATING PROTEIN"/>
    <property type="match status" value="1"/>
</dbReference>
<comment type="caution">
    <text evidence="4">The sequence shown here is derived from an EMBL/GenBank/DDBJ whole genome shotgun (WGS) entry which is preliminary data.</text>
</comment>
<gene>
    <name evidence="4" type="ORF">JTE90_012069</name>
</gene>
<proteinExistence type="predicted"/>
<dbReference type="InterPro" id="IPR035969">
    <property type="entry name" value="Rab-GAP_TBC_sf"/>
</dbReference>
<feature type="compositionally biased region" description="Acidic residues" evidence="2">
    <location>
        <begin position="661"/>
        <end position="681"/>
    </location>
</feature>
<dbReference type="InterPro" id="IPR000195">
    <property type="entry name" value="Rab-GAP-TBC_dom"/>
</dbReference>
<dbReference type="SUPFAM" id="SSF47923">
    <property type="entry name" value="Ypt/Rab-GAP domain of gyp1p"/>
    <property type="match status" value="2"/>
</dbReference>
<dbReference type="Gene3D" id="1.10.472.80">
    <property type="entry name" value="Ypt/Rab-GAP domain of gyp1p, domain 3"/>
    <property type="match status" value="1"/>
</dbReference>